<dbReference type="Proteomes" id="UP000494163">
    <property type="component" value="Chromosome 3L"/>
</dbReference>
<dbReference type="OrthoDB" id="1684102at2759"/>
<keyword evidence="2 5" id="KW-0812">Transmembrane</keyword>
<feature type="non-terminal residue" evidence="7">
    <location>
        <position position="1"/>
    </location>
</feature>
<dbReference type="GO" id="GO:0015179">
    <property type="term" value="F:L-amino acid transmembrane transporter activity"/>
    <property type="evidence" value="ECO:0007669"/>
    <property type="project" value="TreeGrafter"/>
</dbReference>
<proteinExistence type="predicted"/>
<dbReference type="EMBL" id="CP012525">
    <property type="protein sequence ID" value="ALC44276.1"/>
    <property type="molecule type" value="Genomic_DNA"/>
</dbReference>
<feature type="domain" description="Amino acid transporter transmembrane" evidence="6">
    <location>
        <begin position="3"/>
        <end position="402"/>
    </location>
</feature>
<feature type="transmembrane region" description="Helical" evidence="5">
    <location>
        <begin position="228"/>
        <end position="255"/>
    </location>
</feature>
<feature type="transmembrane region" description="Helical" evidence="5">
    <location>
        <begin position="198"/>
        <end position="216"/>
    </location>
</feature>
<keyword evidence="8" id="KW-1185">Reference proteome</keyword>
<dbReference type="PANTHER" id="PTHR22950">
    <property type="entry name" value="AMINO ACID TRANSPORTER"/>
    <property type="match status" value="1"/>
</dbReference>
<comment type="subcellular location">
    <subcellularLocation>
        <location evidence="1">Membrane</location>
        <topology evidence="1">Multi-pass membrane protein</topology>
    </subcellularLocation>
</comment>
<dbReference type="GO" id="GO:0005774">
    <property type="term" value="C:vacuolar membrane"/>
    <property type="evidence" value="ECO:0007669"/>
    <property type="project" value="TreeGrafter"/>
</dbReference>
<keyword evidence="4 5" id="KW-0472">Membrane</keyword>
<dbReference type="AlphaFoldDB" id="A0A0M4EJP3"/>
<evidence type="ECO:0000256" key="1">
    <source>
        <dbReference type="ARBA" id="ARBA00004141"/>
    </source>
</evidence>
<feature type="non-terminal residue" evidence="7">
    <location>
        <position position="409"/>
    </location>
</feature>
<protein>
    <submittedName>
        <fullName evidence="7">CG12943</fullName>
    </submittedName>
</protein>
<name>A0A0M4EJP3_DROBS</name>
<keyword evidence="3 5" id="KW-1133">Transmembrane helix</keyword>
<dbReference type="OMA" id="MLPCVFY"/>
<feature type="transmembrane region" description="Helical" evidence="5">
    <location>
        <begin position="384"/>
        <end position="406"/>
    </location>
</feature>
<dbReference type="STRING" id="30019.A0A0M4EJP3"/>
<evidence type="ECO:0000256" key="3">
    <source>
        <dbReference type="ARBA" id="ARBA00022989"/>
    </source>
</evidence>
<feature type="transmembrane region" description="Helical" evidence="5">
    <location>
        <begin position="93"/>
        <end position="112"/>
    </location>
</feature>
<evidence type="ECO:0000313" key="7">
    <source>
        <dbReference type="EMBL" id="ALC44276.1"/>
    </source>
</evidence>
<evidence type="ECO:0000259" key="6">
    <source>
        <dbReference type="Pfam" id="PF01490"/>
    </source>
</evidence>
<evidence type="ECO:0000256" key="4">
    <source>
        <dbReference type="ARBA" id="ARBA00023136"/>
    </source>
</evidence>
<feature type="transmembrane region" description="Helical" evidence="5">
    <location>
        <begin position="156"/>
        <end position="178"/>
    </location>
</feature>
<evidence type="ECO:0000313" key="8">
    <source>
        <dbReference type="Proteomes" id="UP000494163"/>
    </source>
</evidence>
<reference evidence="7 8" key="1">
    <citation type="submission" date="2015-08" db="EMBL/GenBank/DDBJ databases">
        <title>Ancestral chromatin configuration constrains chromatin evolution on differentiating sex chromosomes in Drosophila.</title>
        <authorList>
            <person name="Zhou Q."/>
            <person name="Bachtrog D."/>
        </authorList>
    </citation>
    <scope>NUCLEOTIDE SEQUENCE [LARGE SCALE GENOMIC DNA]</scope>
    <source>
        <tissue evidence="7">Whole larvae</tissue>
    </source>
</reference>
<sequence>SNCDAFISLLKSVIGTGILAMPYAFMYTGIIVGVVLTALITVLLIYGMQMLIRCMVECARRNKVGYMTYPESMQAAFADGPDWCSKCAVGGKYMVDIVLGFSHYGVNVVYVVFVAKNVKQFTEAYSSFKLDLRIYIAIAGMAELPLFLLRHLKYLVPINIIANILLYICFAIIFYYLFRGLPSISDREMFESPLQWPMFFGIVLFAVTSVGVMLAIEEKMAKPQKYLGICGILSLASIVVVISNLAFGIFGYWRYGQEILDSVTLNLPETDIPAVIVKLGLALAIFCSYPLSGYVTIDIIMNHCLLRNHPELEHPVRIEYILRVVFVFVCTLNAVAFPNLGPLLALIGAFSISLLNLVFPSCMDMCLWYKYSYGKLKWILIKDIFILIIGMLILLLGSFVAILGIVKEY</sequence>
<dbReference type="PANTHER" id="PTHR22950:SF340">
    <property type="entry name" value="AMINO ACID TRANSPORTER TRANSMEMBRANE DOMAIN-CONTAINING PROTEIN-RELATED"/>
    <property type="match status" value="1"/>
</dbReference>
<feature type="transmembrane region" description="Helical" evidence="5">
    <location>
        <begin position="275"/>
        <end position="300"/>
    </location>
</feature>
<feature type="transmembrane region" description="Helical" evidence="5">
    <location>
        <begin position="320"/>
        <end position="337"/>
    </location>
</feature>
<organism evidence="7 8">
    <name type="scientific">Drosophila busckii</name>
    <name type="common">Fruit fly</name>
    <dbReference type="NCBI Taxonomy" id="30019"/>
    <lineage>
        <taxon>Eukaryota</taxon>
        <taxon>Metazoa</taxon>
        <taxon>Ecdysozoa</taxon>
        <taxon>Arthropoda</taxon>
        <taxon>Hexapoda</taxon>
        <taxon>Insecta</taxon>
        <taxon>Pterygota</taxon>
        <taxon>Neoptera</taxon>
        <taxon>Endopterygota</taxon>
        <taxon>Diptera</taxon>
        <taxon>Brachycera</taxon>
        <taxon>Muscomorpha</taxon>
        <taxon>Ephydroidea</taxon>
        <taxon>Drosophilidae</taxon>
        <taxon>Drosophila</taxon>
    </lineage>
</organism>
<feature type="transmembrane region" description="Helical" evidence="5">
    <location>
        <begin position="132"/>
        <end position="149"/>
    </location>
</feature>
<accession>A0A0M4EJP3</accession>
<gene>
    <name evidence="7" type="ORF">Dbus_chr3Lg1442</name>
</gene>
<feature type="transmembrane region" description="Helical" evidence="5">
    <location>
        <begin position="24"/>
        <end position="46"/>
    </location>
</feature>
<dbReference type="Pfam" id="PF01490">
    <property type="entry name" value="Aa_trans"/>
    <property type="match status" value="1"/>
</dbReference>
<feature type="transmembrane region" description="Helical" evidence="5">
    <location>
        <begin position="343"/>
        <end position="363"/>
    </location>
</feature>
<dbReference type="InterPro" id="IPR013057">
    <property type="entry name" value="AA_transpt_TM"/>
</dbReference>
<evidence type="ECO:0000256" key="5">
    <source>
        <dbReference type="SAM" id="Phobius"/>
    </source>
</evidence>
<evidence type="ECO:0000256" key="2">
    <source>
        <dbReference type="ARBA" id="ARBA00022692"/>
    </source>
</evidence>